<dbReference type="EMBL" id="CP045857">
    <property type="protein sequence ID" value="QIJ02825.1"/>
    <property type="molecule type" value="Genomic_DNA"/>
</dbReference>
<reference evidence="1 2" key="1">
    <citation type="submission" date="2019-11" db="EMBL/GenBank/DDBJ databases">
        <title>Complete Genome Sequence of Shewanella chilikensis Strain DC57, Isolated from Corroded Seal Rings at a floating production facility in Australia.</title>
        <authorList>
            <person name="Salgar-Chaparro S.J."/>
            <person name="Castillo-Villamizar G.A."/>
            <person name="Poehlein A."/>
            <person name="Daniel R."/>
            <person name="Machuca L."/>
        </authorList>
    </citation>
    <scope>NUCLEOTIDE SEQUENCE [LARGE SCALE GENOMIC DNA]</scope>
    <source>
        <strain evidence="1 2">DC57</strain>
    </source>
</reference>
<sequence>MDFRTYRELALTAEPGWGIAFLKQHKYEIYHQTLYWLMDTGLHISKDELYVEQLAGCDIIFCRLHPFRLESFLRSQDIPLYKSDSESRWVLPQPILPYHYRRWRASLIMTSRIQIISAPLMVKR</sequence>
<name>A0A6G7LMF0_9GAMM</name>
<accession>A0A6G7LMF0</accession>
<dbReference type="Proteomes" id="UP000502117">
    <property type="component" value="Chromosome"/>
</dbReference>
<organism evidence="1 2">
    <name type="scientific">Shewanella chilikensis</name>
    <dbReference type="NCBI Taxonomy" id="558541"/>
    <lineage>
        <taxon>Bacteria</taxon>
        <taxon>Pseudomonadati</taxon>
        <taxon>Pseudomonadota</taxon>
        <taxon>Gammaproteobacteria</taxon>
        <taxon>Alteromonadales</taxon>
        <taxon>Shewanellaceae</taxon>
        <taxon>Shewanella</taxon>
    </lineage>
</organism>
<dbReference type="KEGG" id="schk:GII14_00615"/>
<evidence type="ECO:0000313" key="1">
    <source>
        <dbReference type="EMBL" id="QIJ02825.1"/>
    </source>
</evidence>
<dbReference type="RefSeq" id="WP_165564263.1">
    <property type="nucleotide sequence ID" value="NZ_CP045857.1"/>
</dbReference>
<evidence type="ECO:0000313" key="2">
    <source>
        <dbReference type="Proteomes" id="UP000502117"/>
    </source>
</evidence>
<gene>
    <name evidence="1" type="ORF">GII14_00615</name>
</gene>
<dbReference type="AlphaFoldDB" id="A0A6G7LMF0"/>
<proteinExistence type="predicted"/>
<protein>
    <submittedName>
        <fullName evidence="1">Uncharacterized protein</fullName>
    </submittedName>
</protein>